<evidence type="ECO:0000256" key="1">
    <source>
        <dbReference type="SAM" id="Phobius"/>
    </source>
</evidence>
<evidence type="ECO:0000313" key="3">
    <source>
        <dbReference type="Proteomes" id="UP000287823"/>
    </source>
</evidence>
<comment type="caution">
    <text evidence="2">The sequence shown here is derived from an EMBL/GenBank/DDBJ whole genome shotgun (WGS) entry which is preliminary data.</text>
</comment>
<sequence>MRTFEYTWKAFWVRQLKNYALVAFIFTYLWNAVAIGEWIYALFDSTAVAGCFLYLKRAGV</sequence>
<accession>A0A432WE93</accession>
<proteinExistence type="predicted"/>
<gene>
    <name evidence="2" type="ORF">CWE14_11575</name>
</gene>
<keyword evidence="3" id="KW-1185">Reference proteome</keyword>
<organism evidence="2 3">
    <name type="scientific">Aliidiomarina soli</name>
    <dbReference type="NCBI Taxonomy" id="1928574"/>
    <lineage>
        <taxon>Bacteria</taxon>
        <taxon>Pseudomonadati</taxon>
        <taxon>Pseudomonadota</taxon>
        <taxon>Gammaproteobacteria</taxon>
        <taxon>Alteromonadales</taxon>
        <taxon>Idiomarinaceae</taxon>
        <taxon>Aliidiomarina</taxon>
    </lineage>
</organism>
<keyword evidence="1" id="KW-0812">Transmembrane</keyword>
<name>A0A432WE93_9GAMM</name>
<dbReference type="Proteomes" id="UP000287823">
    <property type="component" value="Unassembled WGS sequence"/>
</dbReference>
<keyword evidence="1" id="KW-1133">Transmembrane helix</keyword>
<evidence type="ECO:0000313" key="2">
    <source>
        <dbReference type="EMBL" id="RUO31128.1"/>
    </source>
</evidence>
<protein>
    <submittedName>
        <fullName evidence="2">Uncharacterized protein</fullName>
    </submittedName>
</protein>
<feature type="transmembrane region" description="Helical" evidence="1">
    <location>
        <begin position="12"/>
        <end position="32"/>
    </location>
</feature>
<keyword evidence="1" id="KW-0472">Membrane</keyword>
<dbReference type="AlphaFoldDB" id="A0A432WE93"/>
<dbReference type="EMBL" id="PIPO01000005">
    <property type="protein sequence ID" value="RUO31128.1"/>
    <property type="molecule type" value="Genomic_DNA"/>
</dbReference>
<reference evidence="2 3" key="1">
    <citation type="journal article" date="2011" name="Front. Microbiol.">
        <title>Genomic signatures of strain selection and enhancement in Bacillus atrophaeus var. globigii, a historical biowarfare simulant.</title>
        <authorList>
            <person name="Gibbons H.S."/>
            <person name="Broomall S.M."/>
            <person name="McNew L.A."/>
            <person name="Daligault H."/>
            <person name="Chapman C."/>
            <person name="Bruce D."/>
            <person name="Karavis M."/>
            <person name="Krepps M."/>
            <person name="McGregor P.A."/>
            <person name="Hong C."/>
            <person name="Park K.H."/>
            <person name="Akmal A."/>
            <person name="Feldman A."/>
            <person name="Lin J.S."/>
            <person name="Chang W.E."/>
            <person name="Higgs B.W."/>
            <person name="Demirev P."/>
            <person name="Lindquist J."/>
            <person name="Liem A."/>
            <person name="Fochler E."/>
            <person name="Read T.D."/>
            <person name="Tapia R."/>
            <person name="Johnson S."/>
            <person name="Bishop-Lilly K.A."/>
            <person name="Detter C."/>
            <person name="Han C."/>
            <person name="Sozhamannan S."/>
            <person name="Rosenzweig C.N."/>
            <person name="Skowronski E.W."/>
        </authorList>
    </citation>
    <scope>NUCLEOTIDE SEQUENCE [LARGE SCALE GENOMIC DNA]</scope>
    <source>
        <strain evidence="2 3">Y4G10-17</strain>
    </source>
</reference>